<reference evidence="2 3" key="1">
    <citation type="journal article" date="2018" name="Mol. Biol. Evol.">
        <title>Broad Genomic Sampling Reveals a Smut Pathogenic Ancestry of the Fungal Clade Ustilaginomycotina.</title>
        <authorList>
            <person name="Kijpornyongpan T."/>
            <person name="Mondo S.J."/>
            <person name="Barry K."/>
            <person name="Sandor L."/>
            <person name="Lee J."/>
            <person name="Lipzen A."/>
            <person name="Pangilinan J."/>
            <person name="LaButti K."/>
            <person name="Hainaut M."/>
            <person name="Henrissat B."/>
            <person name="Grigoriev I.V."/>
            <person name="Spatafora J.W."/>
            <person name="Aime M.C."/>
        </authorList>
    </citation>
    <scope>NUCLEOTIDE SEQUENCE [LARGE SCALE GENOMIC DNA]</scope>
    <source>
        <strain evidence="2 3">MCA 4718</strain>
    </source>
</reference>
<keyword evidence="3" id="KW-1185">Reference proteome</keyword>
<feature type="region of interest" description="Disordered" evidence="1">
    <location>
        <begin position="116"/>
        <end position="153"/>
    </location>
</feature>
<gene>
    <name evidence="2" type="ORF">BCV69DRAFT_298931</name>
</gene>
<dbReference type="Proteomes" id="UP000245942">
    <property type="component" value="Unassembled WGS sequence"/>
</dbReference>
<dbReference type="AlphaFoldDB" id="A0A316U9R9"/>
<evidence type="ECO:0000256" key="1">
    <source>
        <dbReference type="SAM" id="MobiDB-lite"/>
    </source>
</evidence>
<organism evidence="2 3">
    <name type="scientific">Pseudomicrostroma glucosiphilum</name>
    <dbReference type="NCBI Taxonomy" id="1684307"/>
    <lineage>
        <taxon>Eukaryota</taxon>
        <taxon>Fungi</taxon>
        <taxon>Dikarya</taxon>
        <taxon>Basidiomycota</taxon>
        <taxon>Ustilaginomycotina</taxon>
        <taxon>Exobasidiomycetes</taxon>
        <taxon>Microstromatales</taxon>
        <taxon>Microstromatales incertae sedis</taxon>
        <taxon>Pseudomicrostroma</taxon>
    </lineage>
</organism>
<proteinExistence type="predicted"/>
<protein>
    <submittedName>
        <fullName evidence="2">Uncharacterized protein</fullName>
    </submittedName>
</protein>
<sequence length="153" mass="16572">MTDAERKIQRLTRQLGASNAGNLKLRIKVKVLEAKVNRLSLLSLPSQPTQRCEELARALMLKSQALELAMSLLEKERAHADCLAARASSLATLYQAGPPDPQDALLDQLLAEIAGEAEKGRTTEGESAEAASKQLQEAEEVQEGLASTRAPNR</sequence>
<evidence type="ECO:0000313" key="3">
    <source>
        <dbReference type="Proteomes" id="UP000245942"/>
    </source>
</evidence>
<dbReference type="RefSeq" id="XP_025348313.1">
    <property type="nucleotide sequence ID" value="XM_025494275.1"/>
</dbReference>
<evidence type="ECO:0000313" key="2">
    <source>
        <dbReference type="EMBL" id="PWN21153.1"/>
    </source>
</evidence>
<dbReference type="EMBL" id="KZ819326">
    <property type="protein sequence ID" value="PWN21153.1"/>
    <property type="molecule type" value="Genomic_DNA"/>
</dbReference>
<dbReference type="GeneID" id="37016009"/>
<accession>A0A316U9R9</accession>
<name>A0A316U9R9_9BASI</name>